<keyword evidence="6" id="KW-1185">Reference proteome</keyword>
<dbReference type="SUPFAM" id="SSF55315">
    <property type="entry name" value="L30e-like"/>
    <property type="match status" value="1"/>
</dbReference>
<dbReference type="PANTHER" id="PTHR43191">
    <property type="entry name" value="RRNA METHYLTRANSFERASE 3"/>
    <property type="match status" value="1"/>
</dbReference>
<evidence type="ECO:0000259" key="4">
    <source>
        <dbReference type="SMART" id="SM00967"/>
    </source>
</evidence>
<evidence type="ECO:0000256" key="2">
    <source>
        <dbReference type="ARBA" id="ARBA00022603"/>
    </source>
</evidence>
<evidence type="ECO:0000313" key="6">
    <source>
        <dbReference type="Proteomes" id="UP000741863"/>
    </source>
</evidence>
<keyword evidence="3" id="KW-0808">Transferase</keyword>
<dbReference type="GO" id="GO:0008168">
    <property type="term" value="F:methyltransferase activity"/>
    <property type="evidence" value="ECO:0007669"/>
    <property type="project" value="UniProtKB-KW"/>
</dbReference>
<comment type="similarity">
    <text evidence="1">Belongs to the class IV-like SAM-binding methyltransferase superfamily. RNA methyltransferase TrmH family.</text>
</comment>
<dbReference type="PANTHER" id="PTHR43191:SF2">
    <property type="entry name" value="RRNA METHYLTRANSFERASE 3, MITOCHONDRIAL"/>
    <property type="match status" value="1"/>
</dbReference>
<sequence length="258" mass="28120">MRESYTSSKEVSTLIMSASNPKIKQIKKLQQKKYRQKEQRFLVEGPHLVEEAIQAGRAESLLQSESAKPLAIETAMEPLLVSDEVMKGISATKTSQGWLAVCKLPDESLPTEGNLLFIDGVQDPGNLGTIIRTAEAAAIAGIIISEETVDPYNDKVIRSTQGAIFHLPIVRADLREQMIAQQQAGKVIIGTAMKGHHYREIDLESRDFGLLVGNEGAGVSNELLALTDENVTIPIVGQSESLNVAVATAILIYQWSNL</sequence>
<dbReference type="SMART" id="SM00967">
    <property type="entry name" value="SpoU_sub_bind"/>
    <property type="match status" value="1"/>
</dbReference>
<dbReference type="Gene3D" id="3.40.1280.10">
    <property type="match status" value="1"/>
</dbReference>
<dbReference type="Gene3D" id="3.30.1330.30">
    <property type="match status" value="1"/>
</dbReference>
<name>A0ABS2P9M7_9BACL</name>
<proteinExistence type="inferred from homology"/>
<dbReference type="InterPro" id="IPR029028">
    <property type="entry name" value="Alpha/beta_knot_MTases"/>
</dbReference>
<evidence type="ECO:0000256" key="1">
    <source>
        <dbReference type="ARBA" id="ARBA00007228"/>
    </source>
</evidence>
<dbReference type="RefSeq" id="WP_204695843.1">
    <property type="nucleotide sequence ID" value="NZ_JAFBEC010000002.1"/>
</dbReference>
<protein>
    <submittedName>
        <fullName evidence="5">TrmH family RNA methyltransferase</fullName>
    </submittedName>
</protein>
<dbReference type="InterPro" id="IPR029064">
    <property type="entry name" value="Ribosomal_eL30-like_sf"/>
</dbReference>
<gene>
    <name evidence="5" type="ORF">JOD17_000872</name>
</gene>
<dbReference type="GO" id="GO:0032259">
    <property type="term" value="P:methylation"/>
    <property type="evidence" value="ECO:0007669"/>
    <property type="project" value="UniProtKB-KW"/>
</dbReference>
<comment type="caution">
    <text evidence="5">The sequence shown here is derived from an EMBL/GenBank/DDBJ whole genome shotgun (WGS) entry which is preliminary data.</text>
</comment>
<dbReference type="InterPro" id="IPR051259">
    <property type="entry name" value="rRNA_Methyltransferase"/>
</dbReference>
<dbReference type="EMBL" id="JAFBEC010000002">
    <property type="protein sequence ID" value="MBM7631780.1"/>
    <property type="molecule type" value="Genomic_DNA"/>
</dbReference>
<dbReference type="Pfam" id="PF22435">
    <property type="entry name" value="MRM3-like_sub_bind"/>
    <property type="match status" value="1"/>
</dbReference>
<dbReference type="Proteomes" id="UP000741863">
    <property type="component" value="Unassembled WGS sequence"/>
</dbReference>
<dbReference type="InterPro" id="IPR029026">
    <property type="entry name" value="tRNA_m1G_MTases_N"/>
</dbReference>
<dbReference type="Pfam" id="PF00588">
    <property type="entry name" value="SpoU_methylase"/>
    <property type="match status" value="1"/>
</dbReference>
<reference evidence="5 6" key="1">
    <citation type="submission" date="2021-01" db="EMBL/GenBank/DDBJ databases">
        <title>Genomic Encyclopedia of Type Strains, Phase IV (KMG-IV): sequencing the most valuable type-strain genomes for metagenomic binning, comparative biology and taxonomic classification.</title>
        <authorList>
            <person name="Goeker M."/>
        </authorList>
    </citation>
    <scope>NUCLEOTIDE SEQUENCE [LARGE SCALE GENOMIC DNA]</scope>
    <source>
        <strain evidence="5 6">DSM 25540</strain>
    </source>
</reference>
<dbReference type="InterPro" id="IPR013123">
    <property type="entry name" value="SpoU_subst-bd"/>
</dbReference>
<dbReference type="InterPro" id="IPR053888">
    <property type="entry name" value="MRM3-like_sub_bind"/>
</dbReference>
<dbReference type="CDD" id="cd18095">
    <property type="entry name" value="SpoU-like_rRNA-MTase"/>
    <property type="match status" value="1"/>
</dbReference>
<evidence type="ECO:0000313" key="5">
    <source>
        <dbReference type="EMBL" id="MBM7631780.1"/>
    </source>
</evidence>
<feature type="domain" description="RNA 2-O ribose methyltransferase substrate binding" evidence="4">
    <location>
        <begin position="42"/>
        <end position="108"/>
    </location>
</feature>
<organism evidence="5 6">
    <name type="scientific">Geomicrobium sediminis</name>
    <dbReference type="NCBI Taxonomy" id="1347788"/>
    <lineage>
        <taxon>Bacteria</taxon>
        <taxon>Bacillati</taxon>
        <taxon>Bacillota</taxon>
        <taxon>Bacilli</taxon>
        <taxon>Bacillales</taxon>
        <taxon>Geomicrobium</taxon>
    </lineage>
</organism>
<dbReference type="SUPFAM" id="SSF75217">
    <property type="entry name" value="alpha/beta knot"/>
    <property type="match status" value="1"/>
</dbReference>
<keyword evidence="2 5" id="KW-0489">Methyltransferase</keyword>
<dbReference type="InterPro" id="IPR001537">
    <property type="entry name" value="SpoU_MeTrfase"/>
</dbReference>
<accession>A0ABS2P9M7</accession>
<evidence type="ECO:0000256" key="3">
    <source>
        <dbReference type="ARBA" id="ARBA00022679"/>
    </source>
</evidence>